<dbReference type="Gene3D" id="3.40.50.1000">
    <property type="entry name" value="HAD superfamily/HAD-like"/>
    <property type="match status" value="1"/>
</dbReference>
<dbReference type="GO" id="GO:0006281">
    <property type="term" value="P:DNA repair"/>
    <property type="evidence" value="ECO:0007669"/>
    <property type="project" value="TreeGrafter"/>
</dbReference>
<dbReference type="GO" id="GO:0005829">
    <property type="term" value="C:cytosol"/>
    <property type="evidence" value="ECO:0007669"/>
    <property type="project" value="TreeGrafter"/>
</dbReference>
<dbReference type="AlphaFoldDB" id="A0A6G3ZW77"/>
<dbReference type="InterPro" id="IPR050155">
    <property type="entry name" value="HAD-like_hydrolase_sf"/>
</dbReference>
<name>A0A6G3ZW77_9BACL</name>
<proteinExistence type="predicted"/>
<dbReference type="GO" id="GO:0008967">
    <property type="term" value="F:phosphoglycolate phosphatase activity"/>
    <property type="evidence" value="ECO:0007669"/>
    <property type="project" value="TreeGrafter"/>
</dbReference>
<reference evidence="1" key="1">
    <citation type="submission" date="2020-02" db="EMBL/GenBank/DDBJ databases">
        <authorList>
            <person name="Shen X.-R."/>
            <person name="Zhang Y.-X."/>
        </authorList>
    </citation>
    <scope>NUCLEOTIDE SEQUENCE</scope>
    <source>
        <strain evidence="1">SYP-B3998</strain>
    </source>
</reference>
<dbReference type="InterPro" id="IPR041492">
    <property type="entry name" value="HAD_2"/>
</dbReference>
<keyword evidence="1" id="KW-0378">Hydrolase</keyword>
<organism evidence="1">
    <name type="scientific">Paenibacillus sp. SYP-B3998</name>
    <dbReference type="NCBI Taxonomy" id="2678564"/>
    <lineage>
        <taxon>Bacteria</taxon>
        <taxon>Bacillati</taxon>
        <taxon>Bacillota</taxon>
        <taxon>Bacilli</taxon>
        <taxon>Bacillales</taxon>
        <taxon>Paenibacillaceae</taxon>
        <taxon>Paenibacillus</taxon>
    </lineage>
</organism>
<dbReference type="PANTHER" id="PTHR43434:SF1">
    <property type="entry name" value="PHOSPHOGLYCOLATE PHOSPHATASE"/>
    <property type="match status" value="1"/>
</dbReference>
<dbReference type="InterPro" id="IPR023214">
    <property type="entry name" value="HAD_sf"/>
</dbReference>
<accession>A0A6G3ZW77</accession>
<dbReference type="InterPro" id="IPR006439">
    <property type="entry name" value="HAD-SF_hydro_IA"/>
</dbReference>
<dbReference type="Pfam" id="PF13419">
    <property type="entry name" value="HAD_2"/>
    <property type="match status" value="1"/>
</dbReference>
<dbReference type="SFLD" id="SFLDS00003">
    <property type="entry name" value="Haloacid_Dehalogenase"/>
    <property type="match status" value="1"/>
</dbReference>
<evidence type="ECO:0000313" key="1">
    <source>
        <dbReference type="EMBL" id="NEW06298.1"/>
    </source>
</evidence>
<protein>
    <submittedName>
        <fullName evidence="1">HAD-IA family hydrolase</fullName>
    </submittedName>
</protein>
<dbReference type="PANTHER" id="PTHR43434">
    <property type="entry name" value="PHOSPHOGLYCOLATE PHOSPHATASE"/>
    <property type="match status" value="1"/>
</dbReference>
<dbReference type="EMBL" id="JAAIKC010000002">
    <property type="protein sequence ID" value="NEW06298.1"/>
    <property type="molecule type" value="Genomic_DNA"/>
</dbReference>
<sequence length="211" mass="23803">MYKGKGIMFDMDNTLLKSNIDFQAMKSEIASFLKNNGLVPNDFVCQPYTASMLIEYVKKKGVSHALFEEMMNIAVHHEVLGMESAGLEPGATELLKDFYAQFVLVIVTNNSYQAAKQALEQTRIIQYFDFIVGREQMEAMKPSPSGYHAAKQHFPHIKEWISVGDSWIDGQASKEAGIPFISYGNISDLMEEKGIQPIAHIDHLLKLRELI</sequence>
<dbReference type="SUPFAM" id="SSF56784">
    <property type="entry name" value="HAD-like"/>
    <property type="match status" value="1"/>
</dbReference>
<dbReference type="Gene3D" id="1.10.150.730">
    <property type="match status" value="1"/>
</dbReference>
<dbReference type="InterPro" id="IPR036412">
    <property type="entry name" value="HAD-like_sf"/>
</dbReference>
<dbReference type="SFLD" id="SFLDG01129">
    <property type="entry name" value="C1.5:_HAD__Beta-PGM__Phosphata"/>
    <property type="match status" value="1"/>
</dbReference>
<comment type="caution">
    <text evidence="1">The sequence shown here is derived from an EMBL/GenBank/DDBJ whole genome shotgun (WGS) entry which is preliminary data.</text>
</comment>
<gene>
    <name evidence="1" type="ORF">GK047_09765</name>
</gene>
<dbReference type="NCBIfam" id="TIGR01549">
    <property type="entry name" value="HAD-SF-IA-v1"/>
    <property type="match status" value="1"/>
</dbReference>